<dbReference type="Proteomes" id="UP001642483">
    <property type="component" value="Unassembled WGS sequence"/>
</dbReference>
<protein>
    <submittedName>
        <fullName evidence="1">Uncharacterized protein</fullName>
    </submittedName>
</protein>
<reference evidence="1 2" key="1">
    <citation type="submission" date="2024-02" db="EMBL/GenBank/DDBJ databases">
        <authorList>
            <person name="Daric V."/>
            <person name="Darras S."/>
        </authorList>
    </citation>
    <scope>NUCLEOTIDE SEQUENCE [LARGE SCALE GENOMIC DNA]</scope>
</reference>
<keyword evidence="2" id="KW-1185">Reference proteome</keyword>
<sequence>MENIHYTINNLCRLYQDHPTMTKKKGSDVYNFLQKQKHLTGLPRFWNMLLCLQLVILLNLDGDIKSICNELVTMATNISPPADQPNSLCISLRRTAKLLSSKNDDESAKSLLECVDKFEK</sequence>
<comment type="caution">
    <text evidence="1">The sequence shown here is derived from an EMBL/GenBank/DDBJ whole genome shotgun (WGS) entry which is preliminary data.</text>
</comment>
<gene>
    <name evidence="1" type="ORF">CVLEPA_LOCUS12905</name>
</gene>
<evidence type="ECO:0000313" key="2">
    <source>
        <dbReference type="Proteomes" id="UP001642483"/>
    </source>
</evidence>
<evidence type="ECO:0000313" key="1">
    <source>
        <dbReference type="EMBL" id="CAK8682221.1"/>
    </source>
</evidence>
<proteinExistence type="predicted"/>
<accession>A0ABP0FRE4</accession>
<dbReference type="EMBL" id="CAWYQH010000090">
    <property type="protein sequence ID" value="CAK8682221.1"/>
    <property type="molecule type" value="Genomic_DNA"/>
</dbReference>
<name>A0ABP0FRE4_CLALP</name>
<organism evidence="1 2">
    <name type="scientific">Clavelina lepadiformis</name>
    <name type="common">Light-bulb sea squirt</name>
    <name type="synonym">Ascidia lepadiformis</name>
    <dbReference type="NCBI Taxonomy" id="159417"/>
    <lineage>
        <taxon>Eukaryota</taxon>
        <taxon>Metazoa</taxon>
        <taxon>Chordata</taxon>
        <taxon>Tunicata</taxon>
        <taxon>Ascidiacea</taxon>
        <taxon>Aplousobranchia</taxon>
        <taxon>Clavelinidae</taxon>
        <taxon>Clavelina</taxon>
    </lineage>
</organism>